<keyword evidence="1" id="KW-0812">Transmembrane</keyword>
<dbReference type="AlphaFoldDB" id="A0A2S8BMG5"/>
<evidence type="ECO:0000259" key="2">
    <source>
        <dbReference type="Pfam" id="PF14032"/>
    </source>
</evidence>
<reference evidence="3 4" key="1">
    <citation type="journal article" date="2017" name="Int. J. Syst. Evol. Microbiol.">
        <title>Mycobacterium talmoniae sp. nov., a slowly growing mycobacterium isolated from human respiratory samples.</title>
        <authorList>
            <person name="Davidson R.M."/>
            <person name="DeGroote M.A."/>
            <person name="Marola J.L."/>
            <person name="Buss S."/>
            <person name="Jones V."/>
            <person name="McNeil M.R."/>
            <person name="Freifeld A.G."/>
            <person name="Elaine Epperson L."/>
            <person name="Hasan N.A."/>
            <person name="Jackson M."/>
            <person name="Iwen P.C."/>
            <person name="Salfinger M."/>
            <person name="Strong M."/>
        </authorList>
    </citation>
    <scope>NUCLEOTIDE SEQUENCE [LARGE SCALE GENOMIC DNA]</scope>
    <source>
        <strain evidence="3 4">ATCC BAA-2683</strain>
    </source>
</reference>
<evidence type="ECO:0000313" key="3">
    <source>
        <dbReference type="EMBL" id="PQM47867.1"/>
    </source>
</evidence>
<sequence>MPAPPPQRGGKNTRIWLVVTALVAVLVVLGVVIWLVAPSKSHHSSTHASPGPHANAGPTVTGDAVKKVLLNGTELSKMLGQPFAGTLLDEQQYGGLEAMGKPSTAASPDCFGVVVLASRSVYESAGVQSYAAVAWGQGTPDNPAFMNAVNYRVIYVNEAVVALDSAADAAALFAKFSEQWKHCDGQRVSEPAAGPGGENTDWRINDVRVTDSVLAATAHMGDAGPYARAIGVQGNCLVEVSMPFNNAPEEKTGTADINTSGIDVARAMMDKVSKLS</sequence>
<keyword evidence="1" id="KW-1133">Transmembrane helix</keyword>
<comment type="caution">
    <text evidence="3">The sequence shown here is derived from an EMBL/GenBank/DDBJ whole genome shotgun (WGS) entry which is preliminary data.</text>
</comment>
<dbReference type="InterPro" id="IPR026954">
    <property type="entry name" value="PknH-like_Extracell"/>
</dbReference>
<name>A0A2S8BMG5_9MYCO</name>
<dbReference type="RefSeq" id="WP_083341743.1">
    <property type="nucleotide sequence ID" value="NZ_MLQM01000054.1"/>
</dbReference>
<feature type="domain" description="PknH-like extracellular" evidence="2">
    <location>
        <begin position="60"/>
        <end position="271"/>
    </location>
</feature>
<dbReference type="Gene3D" id="3.40.1000.70">
    <property type="entry name" value="PknH-like extracellular domain"/>
    <property type="match status" value="1"/>
</dbReference>
<accession>A0A2S8BMG5</accession>
<dbReference type="EMBL" id="PPEA01000263">
    <property type="protein sequence ID" value="PQM47867.1"/>
    <property type="molecule type" value="Genomic_DNA"/>
</dbReference>
<dbReference type="Proteomes" id="UP000238296">
    <property type="component" value="Unassembled WGS sequence"/>
</dbReference>
<gene>
    <name evidence="3" type="ORF">C1Y40_01915</name>
</gene>
<protein>
    <recommendedName>
        <fullName evidence="2">PknH-like extracellular domain-containing protein</fullName>
    </recommendedName>
</protein>
<organism evidence="3 4">
    <name type="scientific">Mycobacterium talmoniae</name>
    <dbReference type="NCBI Taxonomy" id="1858794"/>
    <lineage>
        <taxon>Bacteria</taxon>
        <taxon>Bacillati</taxon>
        <taxon>Actinomycetota</taxon>
        <taxon>Actinomycetes</taxon>
        <taxon>Mycobacteriales</taxon>
        <taxon>Mycobacteriaceae</taxon>
        <taxon>Mycobacterium</taxon>
    </lineage>
</organism>
<evidence type="ECO:0000256" key="1">
    <source>
        <dbReference type="SAM" id="Phobius"/>
    </source>
</evidence>
<feature type="transmembrane region" description="Helical" evidence="1">
    <location>
        <begin position="15"/>
        <end position="37"/>
    </location>
</feature>
<proteinExistence type="predicted"/>
<dbReference type="InterPro" id="IPR038232">
    <property type="entry name" value="PknH-like_Extracell_sf"/>
</dbReference>
<evidence type="ECO:0000313" key="4">
    <source>
        <dbReference type="Proteomes" id="UP000238296"/>
    </source>
</evidence>
<keyword evidence="1" id="KW-0472">Membrane</keyword>
<dbReference type="Pfam" id="PF14032">
    <property type="entry name" value="PknH_C"/>
    <property type="match status" value="1"/>
</dbReference>